<comment type="similarity">
    <text evidence="1 9">Belongs to the selenophosphate synthase 1 family. Class I subfamily.</text>
</comment>
<dbReference type="GO" id="GO:0004756">
    <property type="term" value="F:selenide, water dikinase activity"/>
    <property type="evidence" value="ECO:0007669"/>
    <property type="project" value="UniProtKB-UniRule"/>
</dbReference>
<evidence type="ECO:0000256" key="2">
    <source>
        <dbReference type="ARBA" id="ARBA00022679"/>
    </source>
</evidence>
<dbReference type="NCBIfam" id="NF002098">
    <property type="entry name" value="PRK00943.1"/>
    <property type="match status" value="1"/>
</dbReference>
<evidence type="ECO:0000256" key="9">
    <source>
        <dbReference type="HAMAP-Rule" id="MF_00625"/>
    </source>
</evidence>
<keyword evidence="5 9" id="KW-0418">Kinase</keyword>
<keyword evidence="8 9" id="KW-0711">Selenium</keyword>
<keyword evidence="6 9" id="KW-0067">ATP-binding</keyword>
<dbReference type="Pfam" id="PF00586">
    <property type="entry name" value="AIRS"/>
    <property type="match status" value="1"/>
</dbReference>
<feature type="binding site" evidence="9">
    <location>
        <position position="221"/>
    </location>
    <ligand>
        <name>Mg(2+)</name>
        <dbReference type="ChEBI" id="CHEBI:18420"/>
    </ligand>
</feature>
<dbReference type="InterPro" id="IPR004536">
    <property type="entry name" value="SPS/SelD"/>
</dbReference>
<evidence type="ECO:0000256" key="3">
    <source>
        <dbReference type="ARBA" id="ARBA00022723"/>
    </source>
</evidence>
<dbReference type="PIRSF" id="PIRSF036407">
    <property type="entry name" value="Selenphspht_syn"/>
    <property type="match status" value="1"/>
</dbReference>
<evidence type="ECO:0000259" key="10">
    <source>
        <dbReference type="Pfam" id="PF00586"/>
    </source>
</evidence>
<accession>A0A0J1FNI2</accession>
<dbReference type="Gene3D" id="3.90.650.10">
    <property type="entry name" value="PurM-like C-terminal domain"/>
    <property type="match status" value="1"/>
</dbReference>
<feature type="binding site" evidence="9">
    <location>
        <begin position="133"/>
        <end position="135"/>
    </location>
    <ligand>
        <name>ATP</name>
        <dbReference type="ChEBI" id="CHEBI:30616"/>
        <note>ligand shared between dimeric partners</note>
    </ligand>
</feature>
<dbReference type="SUPFAM" id="SSF55326">
    <property type="entry name" value="PurM N-terminal domain-like"/>
    <property type="match status" value="1"/>
</dbReference>
<dbReference type="HAMAP" id="MF_00625">
    <property type="entry name" value="SelD"/>
    <property type="match status" value="1"/>
</dbReference>
<dbReference type="PATRIC" id="fig|476652.3.peg.3649"/>
<proteinExistence type="inferred from homology"/>
<feature type="site" description="Important for catalytic activity" evidence="9">
    <location>
        <position position="16"/>
    </location>
</feature>
<dbReference type="GO" id="GO:0000287">
    <property type="term" value="F:magnesium ion binding"/>
    <property type="evidence" value="ECO:0007669"/>
    <property type="project" value="UniProtKB-UniRule"/>
</dbReference>
<dbReference type="InterPro" id="IPR023061">
    <property type="entry name" value="SelD_I"/>
</dbReference>
<dbReference type="EMBL" id="LDZY01000013">
    <property type="protein sequence ID" value="KLU64513.1"/>
    <property type="molecule type" value="Genomic_DNA"/>
</dbReference>
<dbReference type="FunFam" id="3.30.1330.10:FF:000003">
    <property type="entry name" value="Selenide, water dikinase"/>
    <property type="match status" value="1"/>
</dbReference>
<feature type="binding site" description="in other chain" evidence="9">
    <location>
        <position position="63"/>
    </location>
    <ligand>
        <name>ATP</name>
        <dbReference type="ChEBI" id="CHEBI:30616"/>
        <note>ligand shared between dimeric partners</note>
    </ligand>
</feature>
<comment type="subunit">
    <text evidence="9">Homodimer.</text>
</comment>
<dbReference type="Proteomes" id="UP000036356">
    <property type="component" value="Unassembled WGS sequence"/>
</dbReference>
<evidence type="ECO:0000313" key="12">
    <source>
        <dbReference type="EMBL" id="KLU64513.1"/>
    </source>
</evidence>
<dbReference type="InterPro" id="IPR016188">
    <property type="entry name" value="PurM-like_N"/>
</dbReference>
<comment type="catalytic activity">
    <reaction evidence="9">
        <text>hydrogenselenide + ATP + H2O = selenophosphate + AMP + phosphate + 2 H(+)</text>
        <dbReference type="Rhea" id="RHEA:18737"/>
        <dbReference type="ChEBI" id="CHEBI:15377"/>
        <dbReference type="ChEBI" id="CHEBI:15378"/>
        <dbReference type="ChEBI" id="CHEBI:16144"/>
        <dbReference type="ChEBI" id="CHEBI:29317"/>
        <dbReference type="ChEBI" id="CHEBI:30616"/>
        <dbReference type="ChEBI" id="CHEBI:43474"/>
        <dbReference type="ChEBI" id="CHEBI:456215"/>
        <dbReference type="EC" id="2.7.9.3"/>
    </reaction>
</comment>
<evidence type="ECO:0000256" key="6">
    <source>
        <dbReference type="ARBA" id="ARBA00022840"/>
    </source>
</evidence>
<dbReference type="GO" id="GO:0005524">
    <property type="term" value="F:ATP binding"/>
    <property type="evidence" value="ECO:0007669"/>
    <property type="project" value="UniProtKB-UniRule"/>
</dbReference>
<keyword evidence="2 9" id="KW-0808">Transferase</keyword>
<feature type="binding site" evidence="9">
    <location>
        <position position="86"/>
    </location>
    <ligand>
        <name>Mg(2+)</name>
        <dbReference type="ChEBI" id="CHEBI:18420"/>
    </ligand>
</feature>
<keyword evidence="13" id="KW-1185">Reference proteome</keyword>
<organism evidence="12 13">
    <name type="scientific">Desulfosporosinus acididurans</name>
    <dbReference type="NCBI Taxonomy" id="476652"/>
    <lineage>
        <taxon>Bacteria</taxon>
        <taxon>Bacillati</taxon>
        <taxon>Bacillota</taxon>
        <taxon>Clostridia</taxon>
        <taxon>Eubacteriales</taxon>
        <taxon>Desulfitobacteriaceae</taxon>
        <taxon>Desulfosporosinus</taxon>
    </lineage>
</organism>
<dbReference type="SUPFAM" id="SSF56042">
    <property type="entry name" value="PurM C-terminal domain-like"/>
    <property type="match status" value="1"/>
</dbReference>
<dbReference type="InterPro" id="IPR036676">
    <property type="entry name" value="PurM-like_C_sf"/>
</dbReference>
<evidence type="ECO:0000256" key="8">
    <source>
        <dbReference type="ARBA" id="ARBA00023266"/>
    </source>
</evidence>
<evidence type="ECO:0000256" key="4">
    <source>
        <dbReference type="ARBA" id="ARBA00022741"/>
    </source>
</evidence>
<comment type="cofactor">
    <cofactor evidence="9">
        <name>Mg(2+)</name>
        <dbReference type="ChEBI" id="CHEBI:18420"/>
    </cofactor>
    <text evidence="9">Binds 1 Mg(2+) ion per monomer.</text>
</comment>
<dbReference type="Pfam" id="PF02769">
    <property type="entry name" value="AIRS_C"/>
    <property type="match status" value="1"/>
</dbReference>
<evidence type="ECO:0000313" key="13">
    <source>
        <dbReference type="Proteomes" id="UP000036356"/>
    </source>
</evidence>
<feature type="binding site" description="in other chain" evidence="9">
    <location>
        <position position="86"/>
    </location>
    <ligand>
        <name>ATP</name>
        <dbReference type="ChEBI" id="CHEBI:30616"/>
        <note>ligand shared between dimeric partners</note>
    </ligand>
</feature>
<evidence type="ECO:0000256" key="1">
    <source>
        <dbReference type="ARBA" id="ARBA00008026"/>
    </source>
</evidence>
<keyword evidence="7 9" id="KW-0460">Magnesium</keyword>
<evidence type="ECO:0000259" key="11">
    <source>
        <dbReference type="Pfam" id="PF02769"/>
    </source>
</evidence>
<comment type="caution">
    <text evidence="12">The sequence shown here is derived from an EMBL/GenBank/DDBJ whole genome shotgun (WGS) entry which is preliminary data.</text>
</comment>
<feature type="domain" description="PurM-like C-terminal" evidence="11">
    <location>
        <begin position="164"/>
        <end position="329"/>
    </location>
</feature>
<sequence>MMSLLSNCTSGGCGAKIGPGELSKVLSGMPVFGDPRLLVGFDASDDAAVYQIDQDTAIVSTVDFFSPMVDDARSFGRIAAANALSDVYSMGGTPLFALNLVCYPERMELDALGEILLGGAEKIQEAGAVLCGGHSIYDKEPKYGLAVTGRLDPQRIWRNNTPAPGDQLILTKPLGIGIVMAALRGEMADEQAVQAAISSMQRLNKYAAEKMHSFPISACTDITGFGLLAHAREMAGEGTSLVLYSSELPYIPQAYKYAGDYLITAAAQRNRNHMQGFVDLGDTPFALQELMFDPQTSGGLFLSAPKSCAQELLSAIQEVEPLARIVGEVLLPQNSPILVR</sequence>
<evidence type="ECO:0000256" key="5">
    <source>
        <dbReference type="ARBA" id="ARBA00022777"/>
    </source>
</evidence>
<dbReference type="PANTHER" id="PTHR10256:SF0">
    <property type="entry name" value="INACTIVE SELENIDE, WATER DIKINASE-LIKE PROTEIN-RELATED"/>
    <property type="match status" value="1"/>
</dbReference>
<dbReference type="Gene3D" id="3.30.1330.10">
    <property type="entry name" value="PurM-like, N-terminal domain"/>
    <property type="match status" value="1"/>
</dbReference>
<protein>
    <recommendedName>
        <fullName evidence="9">Selenide, water dikinase</fullName>
        <ecNumber evidence="9">2.7.9.3</ecNumber>
    </recommendedName>
    <alternativeName>
        <fullName evidence="9">Selenium donor protein</fullName>
    </alternativeName>
    <alternativeName>
        <fullName evidence="9">Selenophosphate synthase</fullName>
    </alternativeName>
</protein>
<dbReference type="GO" id="GO:0016260">
    <property type="term" value="P:selenocysteine biosynthetic process"/>
    <property type="evidence" value="ECO:0007669"/>
    <property type="project" value="InterPro"/>
</dbReference>
<feature type="binding site" description="in other chain" evidence="9">
    <location>
        <position position="16"/>
    </location>
    <ligand>
        <name>ATP</name>
        <dbReference type="ChEBI" id="CHEBI:30616"/>
        <note>ligand shared between dimeric partners</note>
    </ligand>
</feature>
<name>A0A0J1FNI2_9FIRM</name>
<dbReference type="EC" id="2.7.9.3" evidence="9"/>
<evidence type="ECO:0000256" key="7">
    <source>
        <dbReference type="ARBA" id="ARBA00022842"/>
    </source>
</evidence>
<dbReference type="NCBIfam" id="TIGR00476">
    <property type="entry name" value="selD"/>
    <property type="match status" value="1"/>
</dbReference>
<dbReference type="InterPro" id="IPR036921">
    <property type="entry name" value="PurM-like_N_sf"/>
</dbReference>
<dbReference type="InterPro" id="IPR010918">
    <property type="entry name" value="PurM-like_C_dom"/>
</dbReference>
<feature type="active site" evidence="9">
    <location>
        <position position="13"/>
    </location>
</feature>
<feature type="binding site" evidence="9">
    <location>
        <position position="46"/>
    </location>
    <ligand>
        <name>Mg(2+)</name>
        <dbReference type="ChEBI" id="CHEBI:18420"/>
    </ligand>
</feature>
<dbReference type="AlphaFoldDB" id="A0A0J1FNI2"/>
<dbReference type="GO" id="GO:0005737">
    <property type="term" value="C:cytoplasm"/>
    <property type="evidence" value="ECO:0007669"/>
    <property type="project" value="TreeGrafter"/>
</dbReference>
<keyword evidence="3 9" id="KW-0479">Metal-binding</keyword>
<feature type="binding site" description="in other chain" evidence="9">
    <location>
        <begin position="43"/>
        <end position="45"/>
    </location>
    <ligand>
        <name>ATP</name>
        <dbReference type="ChEBI" id="CHEBI:30616"/>
        <note>ligand shared between dimeric partners</note>
    </ligand>
</feature>
<feature type="domain" description="PurM-like N-terminal" evidence="10">
    <location>
        <begin position="45"/>
        <end position="150"/>
    </location>
</feature>
<keyword evidence="4 9" id="KW-0547">Nucleotide-binding</keyword>
<dbReference type="CDD" id="cd02195">
    <property type="entry name" value="SelD"/>
    <property type="match status" value="1"/>
</dbReference>
<dbReference type="RefSeq" id="WP_047811257.1">
    <property type="nucleotide sequence ID" value="NZ_LDZY01000013.1"/>
</dbReference>
<reference evidence="12 13" key="1">
    <citation type="submission" date="2015-06" db="EMBL/GenBank/DDBJ databases">
        <title>Draft genome of the moderately acidophilic sulfate reducer Candidatus Desulfosporosinus acididurans strain M1.</title>
        <authorList>
            <person name="Poehlein A."/>
            <person name="Petzsch P."/>
            <person name="Johnson B.D."/>
            <person name="Schloemann M."/>
            <person name="Daniel R."/>
            <person name="Muehling M."/>
        </authorList>
    </citation>
    <scope>NUCLEOTIDE SEQUENCE [LARGE SCALE GENOMIC DNA]</scope>
    <source>
        <strain evidence="12 13">M1</strain>
    </source>
</reference>
<dbReference type="PANTHER" id="PTHR10256">
    <property type="entry name" value="SELENIDE, WATER DIKINASE"/>
    <property type="match status" value="1"/>
</dbReference>
<dbReference type="STRING" id="476652.DEAC_c34560"/>
<comment type="function">
    <text evidence="9">Synthesizes selenophosphate from selenide and ATP.</text>
</comment>
<gene>
    <name evidence="12" type="primary">selD_3</name>
    <name evidence="9" type="synonym">selD</name>
    <name evidence="12" type="ORF">DEAC_c34560</name>
</gene>